<dbReference type="InterPro" id="IPR013651">
    <property type="entry name" value="ATP-grasp_RimK-type"/>
</dbReference>
<dbReference type="PANTHER" id="PTHR21621">
    <property type="entry name" value="RIBOSOMAL PROTEIN S6 MODIFICATION PROTEIN"/>
    <property type="match status" value="1"/>
</dbReference>
<dbReference type="SUPFAM" id="SSF56059">
    <property type="entry name" value="Glutathione synthetase ATP-binding domain-like"/>
    <property type="match status" value="1"/>
</dbReference>
<keyword evidence="4" id="KW-1185">Reference proteome</keyword>
<accession>A0A202EDS6</accession>
<reference evidence="3 4" key="1">
    <citation type="submission" date="2017-02" db="EMBL/GenBank/DDBJ databases">
        <title>Natronthermophilus aegyptiacus gen. nov.,sp. nov., an aerobic, extremely halophilic alkalithermophilic archaeon isolated from the athalassohaline Wadi An Natrun, Egypt.</title>
        <authorList>
            <person name="Zhao B."/>
        </authorList>
    </citation>
    <scope>NUCLEOTIDE SEQUENCE [LARGE SCALE GENOMIC DNA]</scope>
    <source>
        <strain evidence="3 4">CGMCC 1.3597</strain>
    </source>
</reference>
<keyword evidence="1" id="KW-0067">ATP-binding</keyword>
<protein>
    <recommendedName>
        <fullName evidence="2">ATP-grasp domain-containing protein</fullName>
    </recommendedName>
</protein>
<gene>
    <name evidence="3" type="ORF">B2G88_00420</name>
</gene>
<keyword evidence="1" id="KW-0547">Nucleotide-binding</keyword>
<name>A0A202EDS6_9EURY</name>
<evidence type="ECO:0000313" key="3">
    <source>
        <dbReference type="EMBL" id="OVE86381.1"/>
    </source>
</evidence>
<evidence type="ECO:0000313" key="4">
    <source>
        <dbReference type="Proteomes" id="UP000196084"/>
    </source>
</evidence>
<dbReference type="GO" id="GO:0046872">
    <property type="term" value="F:metal ion binding"/>
    <property type="evidence" value="ECO:0007669"/>
    <property type="project" value="InterPro"/>
</dbReference>
<dbReference type="GO" id="GO:0005737">
    <property type="term" value="C:cytoplasm"/>
    <property type="evidence" value="ECO:0007669"/>
    <property type="project" value="TreeGrafter"/>
</dbReference>
<dbReference type="GO" id="GO:0005524">
    <property type="term" value="F:ATP binding"/>
    <property type="evidence" value="ECO:0007669"/>
    <property type="project" value="UniProtKB-UniRule"/>
</dbReference>
<feature type="domain" description="ATP-grasp" evidence="2">
    <location>
        <begin position="130"/>
        <end position="304"/>
    </location>
</feature>
<dbReference type="Pfam" id="PF08443">
    <property type="entry name" value="RimK"/>
    <property type="match status" value="1"/>
</dbReference>
<dbReference type="EMBL" id="MWPH01000001">
    <property type="protein sequence ID" value="OVE86381.1"/>
    <property type="molecule type" value="Genomic_DNA"/>
</dbReference>
<dbReference type="GO" id="GO:0009432">
    <property type="term" value="P:SOS response"/>
    <property type="evidence" value="ECO:0007669"/>
    <property type="project" value="TreeGrafter"/>
</dbReference>
<dbReference type="PROSITE" id="PS50975">
    <property type="entry name" value="ATP_GRASP"/>
    <property type="match status" value="1"/>
</dbReference>
<comment type="caution">
    <text evidence="3">The sequence shown here is derived from an EMBL/GenBank/DDBJ whole genome shotgun (WGS) entry which is preliminary data.</text>
</comment>
<evidence type="ECO:0000256" key="1">
    <source>
        <dbReference type="PROSITE-ProRule" id="PRU00409"/>
    </source>
</evidence>
<dbReference type="GO" id="GO:0018169">
    <property type="term" value="F:ribosomal S6-glutamic acid ligase activity"/>
    <property type="evidence" value="ECO:0007669"/>
    <property type="project" value="TreeGrafter"/>
</dbReference>
<evidence type="ECO:0000259" key="2">
    <source>
        <dbReference type="PROSITE" id="PS50975"/>
    </source>
</evidence>
<proteinExistence type="predicted"/>
<dbReference type="PANTHER" id="PTHR21621:SF0">
    <property type="entry name" value="BETA-CITRYLGLUTAMATE SYNTHASE B-RELATED"/>
    <property type="match status" value="1"/>
</dbReference>
<dbReference type="Gene3D" id="3.30.470.20">
    <property type="entry name" value="ATP-grasp fold, B domain"/>
    <property type="match status" value="1"/>
</dbReference>
<dbReference type="InterPro" id="IPR011761">
    <property type="entry name" value="ATP-grasp"/>
</dbReference>
<organism evidence="3 4">
    <name type="scientific">Natronolimnobius baerhuensis</name>
    <dbReference type="NCBI Taxonomy" id="253108"/>
    <lineage>
        <taxon>Archaea</taxon>
        <taxon>Methanobacteriati</taxon>
        <taxon>Methanobacteriota</taxon>
        <taxon>Stenosarchaea group</taxon>
        <taxon>Halobacteria</taxon>
        <taxon>Halobacteriales</taxon>
        <taxon>Natrialbaceae</taxon>
        <taxon>Natronolimnobius</taxon>
    </lineage>
</organism>
<sequence>MLLLGPRSDPQLAAVERALETRGVDTCVWDADDWPGAGALTYHQGDQTRLTVDGMPADGVHTTYLRNFALNPRLSEYRDDLEDHPFALLNQLREYQATLESMLYSLAARGVRMVNPLETQDLHTRKPWQLERLDAAGVPVPETLTTTDPEAVRSFADRLGAIVYKPVSGGGHAAVLTPDDLDADRLSLLANSPVQFQEYVDGEDIRVFVVDGEVVAAARIVSDELDYRTADHDVERIPLSALEPEISEAAVTATDCLGLAFSGIDVIDTDGGCTVLEANPSPMFAAFDEKAGTDVAGALADHLATPAETEPAAA</sequence>
<dbReference type="Proteomes" id="UP000196084">
    <property type="component" value="Unassembled WGS sequence"/>
</dbReference>
<dbReference type="AlphaFoldDB" id="A0A202EDS6"/>